<evidence type="ECO:0000256" key="2">
    <source>
        <dbReference type="ARBA" id="ARBA00010961"/>
    </source>
</evidence>
<dbReference type="Pfam" id="PF00872">
    <property type="entry name" value="Transposase_mut"/>
    <property type="match status" value="1"/>
</dbReference>
<evidence type="ECO:0000256" key="6">
    <source>
        <dbReference type="SAM" id="MobiDB-lite"/>
    </source>
</evidence>
<sequence>MGYNKYSTEGNHSGNSRNGYSKKTLKTKFGNTKIRVPRGRNSEFKPHIVKKHETTANGCISQLAIHFGDRL</sequence>
<dbReference type="GO" id="GO:0003677">
    <property type="term" value="F:DNA binding"/>
    <property type="evidence" value="ECO:0007669"/>
    <property type="project" value="UniProtKB-KW"/>
</dbReference>
<comment type="function">
    <text evidence="1">Required for the transposition of the insertion element.</text>
</comment>
<keyword evidence="5" id="KW-0233">DNA recombination</keyword>
<organism evidence="7 8">
    <name type="scientific">Brevibacillus parabrevis</name>
    <dbReference type="NCBI Taxonomy" id="54914"/>
    <lineage>
        <taxon>Bacteria</taxon>
        <taxon>Bacillati</taxon>
        <taxon>Bacillota</taxon>
        <taxon>Bacilli</taxon>
        <taxon>Bacillales</taxon>
        <taxon>Paenibacillaceae</taxon>
        <taxon>Brevibacillus</taxon>
    </lineage>
</organism>
<evidence type="ECO:0000256" key="4">
    <source>
        <dbReference type="ARBA" id="ARBA00023125"/>
    </source>
</evidence>
<keyword evidence="3" id="KW-0815">Transposition</keyword>
<comment type="caution">
    <text evidence="7">The sequence shown here is derived from an EMBL/GenBank/DDBJ whole genome shotgun (WGS) entry which is preliminary data.</text>
</comment>
<evidence type="ECO:0000313" key="8">
    <source>
        <dbReference type="Proteomes" id="UP000316882"/>
    </source>
</evidence>
<dbReference type="AlphaFoldDB" id="A0A4Y3P7N2"/>
<evidence type="ECO:0000256" key="3">
    <source>
        <dbReference type="ARBA" id="ARBA00022578"/>
    </source>
</evidence>
<proteinExistence type="inferred from homology"/>
<feature type="compositionally biased region" description="Polar residues" evidence="6">
    <location>
        <begin position="1"/>
        <end position="21"/>
    </location>
</feature>
<reference evidence="7 8" key="1">
    <citation type="submission" date="2019-06" db="EMBL/GenBank/DDBJ databases">
        <title>Whole genome shotgun sequence of Brevibacillus parabrevis NBRC 12334.</title>
        <authorList>
            <person name="Hosoyama A."/>
            <person name="Uohara A."/>
            <person name="Ohji S."/>
            <person name="Ichikawa N."/>
        </authorList>
    </citation>
    <scope>NUCLEOTIDE SEQUENCE [LARGE SCALE GENOMIC DNA]</scope>
    <source>
        <strain evidence="7 8">NBRC 12334</strain>
    </source>
</reference>
<protein>
    <recommendedName>
        <fullName evidence="9">Transposase</fullName>
    </recommendedName>
</protein>
<feature type="region of interest" description="Disordered" evidence="6">
    <location>
        <begin position="1"/>
        <end position="31"/>
    </location>
</feature>
<keyword evidence="4" id="KW-0238">DNA-binding</keyword>
<gene>
    <name evidence="7" type="ORF">BPA01_00400</name>
</gene>
<comment type="similarity">
    <text evidence="2">Belongs to the transposase mutator family.</text>
</comment>
<dbReference type="Proteomes" id="UP000316882">
    <property type="component" value="Unassembled WGS sequence"/>
</dbReference>
<name>A0A4Y3P7N2_BREPA</name>
<evidence type="ECO:0000256" key="1">
    <source>
        <dbReference type="ARBA" id="ARBA00002190"/>
    </source>
</evidence>
<dbReference type="GO" id="GO:0004803">
    <property type="term" value="F:transposase activity"/>
    <property type="evidence" value="ECO:0007669"/>
    <property type="project" value="InterPro"/>
</dbReference>
<evidence type="ECO:0000256" key="5">
    <source>
        <dbReference type="ARBA" id="ARBA00023172"/>
    </source>
</evidence>
<keyword evidence="8" id="KW-1185">Reference proteome</keyword>
<evidence type="ECO:0008006" key="9">
    <source>
        <dbReference type="Google" id="ProtNLM"/>
    </source>
</evidence>
<dbReference type="InterPro" id="IPR001207">
    <property type="entry name" value="Transposase_mutator"/>
</dbReference>
<accession>A0A4Y3P7N2</accession>
<evidence type="ECO:0000313" key="7">
    <source>
        <dbReference type="EMBL" id="GEB30460.1"/>
    </source>
</evidence>
<dbReference type="EMBL" id="BJMH01000001">
    <property type="protein sequence ID" value="GEB30460.1"/>
    <property type="molecule type" value="Genomic_DNA"/>
</dbReference>
<dbReference type="GO" id="GO:0006313">
    <property type="term" value="P:DNA transposition"/>
    <property type="evidence" value="ECO:0007669"/>
    <property type="project" value="InterPro"/>
</dbReference>